<dbReference type="GO" id="GO:0003676">
    <property type="term" value="F:nucleic acid binding"/>
    <property type="evidence" value="ECO:0007669"/>
    <property type="project" value="InterPro"/>
</dbReference>
<feature type="domain" description="Type ISP restriction-modification enzyme LLaBIII C-terminal specificity" evidence="9">
    <location>
        <begin position="469"/>
        <end position="609"/>
    </location>
</feature>
<evidence type="ECO:0000256" key="5">
    <source>
        <dbReference type="ARBA" id="ARBA00022747"/>
    </source>
</evidence>
<evidence type="ECO:0000313" key="11">
    <source>
        <dbReference type="EMBL" id="VFJ71852.1"/>
    </source>
</evidence>
<dbReference type="InterPro" id="IPR002052">
    <property type="entry name" value="DNA_methylase_N6_adenine_CS"/>
</dbReference>
<protein>
    <recommendedName>
        <fullName evidence="2">site-specific DNA-methyltransferase (adenine-specific)</fullName>
        <ecNumber evidence="2">2.1.1.72</ecNumber>
    </recommendedName>
</protein>
<dbReference type="EMBL" id="CAADFA010000617">
    <property type="protein sequence ID" value="VFJ71852.1"/>
    <property type="molecule type" value="Genomic_DNA"/>
</dbReference>
<comment type="catalytic activity">
    <reaction evidence="6">
        <text>a 2'-deoxyadenosine in DNA + S-adenosyl-L-methionine = an N(6)-methyl-2'-deoxyadenosine in DNA + S-adenosyl-L-homocysteine + H(+)</text>
        <dbReference type="Rhea" id="RHEA:15197"/>
        <dbReference type="Rhea" id="RHEA-COMP:12418"/>
        <dbReference type="Rhea" id="RHEA-COMP:12419"/>
        <dbReference type="ChEBI" id="CHEBI:15378"/>
        <dbReference type="ChEBI" id="CHEBI:57856"/>
        <dbReference type="ChEBI" id="CHEBI:59789"/>
        <dbReference type="ChEBI" id="CHEBI:90615"/>
        <dbReference type="ChEBI" id="CHEBI:90616"/>
        <dbReference type="EC" id="2.1.1.72"/>
    </reaction>
</comment>
<dbReference type="PROSITE" id="PS00092">
    <property type="entry name" value="N6_MTASE"/>
    <property type="match status" value="1"/>
</dbReference>
<dbReference type="PANTHER" id="PTHR33841:SF1">
    <property type="entry name" value="DNA METHYLTRANSFERASE A"/>
    <property type="match status" value="1"/>
</dbReference>
<dbReference type="Pfam" id="PF02384">
    <property type="entry name" value="N6_Mtase"/>
    <property type="match status" value="1"/>
</dbReference>
<dbReference type="SUPFAM" id="SSF53335">
    <property type="entry name" value="S-adenosyl-L-methionine-dependent methyltransferases"/>
    <property type="match status" value="1"/>
</dbReference>
<comment type="similarity">
    <text evidence="1">Belongs to the N(4)/N(6)-methyltransferase family.</text>
</comment>
<organism evidence="11">
    <name type="scientific">Candidatus Kentrum sp. FM</name>
    <dbReference type="NCBI Taxonomy" id="2126340"/>
    <lineage>
        <taxon>Bacteria</taxon>
        <taxon>Pseudomonadati</taxon>
        <taxon>Pseudomonadota</taxon>
        <taxon>Gammaproteobacteria</taxon>
        <taxon>Candidatus Kentrum</taxon>
    </lineage>
</organism>
<name>A0A450TT50_9GAMM</name>
<dbReference type="Gene3D" id="3.40.50.150">
    <property type="entry name" value="Vaccinia Virus protein VP39"/>
    <property type="match status" value="1"/>
</dbReference>
<dbReference type="InterPro" id="IPR041635">
    <property type="entry name" value="Type_ISP_LLaBIII_C"/>
</dbReference>
<dbReference type="GO" id="GO:0032259">
    <property type="term" value="P:methylation"/>
    <property type="evidence" value="ECO:0007669"/>
    <property type="project" value="UniProtKB-KW"/>
</dbReference>
<evidence type="ECO:0000256" key="1">
    <source>
        <dbReference type="ARBA" id="ARBA00006594"/>
    </source>
</evidence>
<feature type="domain" description="Type ISP restriction-modification enzyme coupler" evidence="10">
    <location>
        <begin position="34"/>
        <end position="84"/>
    </location>
</feature>
<feature type="region of interest" description="Disordered" evidence="7">
    <location>
        <begin position="1"/>
        <end position="41"/>
    </location>
</feature>
<dbReference type="Pfam" id="PF22240">
    <property type="entry name" value="ISP_coupler"/>
    <property type="match status" value="1"/>
</dbReference>
<dbReference type="GO" id="GO:0009007">
    <property type="term" value="F:site-specific DNA-methyltransferase (adenine-specific) activity"/>
    <property type="evidence" value="ECO:0007669"/>
    <property type="project" value="UniProtKB-EC"/>
</dbReference>
<dbReference type="InterPro" id="IPR003356">
    <property type="entry name" value="DNA_methylase_A-5"/>
</dbReference>
<evidence type="ECO:0000259" key="9">
    <source>
        <dbReference type="Pfam" id="PF18135"/>
    </source>
</evidence>
<evidence type="ECO:0000256" key="4">
    <source>
        <dbReference type="ARBA" id="ARBA00022679"/>
    </source>
</evidence>
<reference evidence="11" key="1">
    <citation type="submission" date="2019-02" db="EMBL/GenBank/DDBJ databases">
        <authorList>
            <person name="Gruber-Vodicka R. H."/>
            <person name="Seah K. B. B."/>
        </authorList>
    </citation>
    <scope>NUCLEOTIDE SEQUENCE</scope>
    <source>
        <strain evidence="11">BECK_BZ165</strain>
    </source>
</reference>
<keyword evidence="4" id="KW-0808">Transferase</keyword>
<evidence type="ECO:0000256" key="6">
    <source>
        <dbReference type="ARBA" id="ARBA00047942"/>
    </source>
</evidence>
<evidence type="ECO:0000256" key="7">
    <source>
        <dbReference type="SAM" id="MobiDB-lite"/>
    </source>
</evidence>
<evidence type="ECO:0000256" key="2">
    <source>
        <dbReference type="ARBA" id="ARBA00011900"/>
    </source>
</evidence>
<dbReference type="PANTHER" id="PTHR33841">
    <property type="entry name" value="DNA METHYLTRANSFERASE YEEA-RELATED"/>
    <property type="match status" value="1"/>
</dbReference>
<dbReference type="InterPro" id="IPR050953">
    <property type="entry name" value="N4_N6_ade-DNA_methylase"/>
</dbReference>
<evidence type="ECO:0000256" key="3">
    <source>
        <dbReference type="ARBA" id="ARBA00022603"/>
    </source>
</evidence>
<keyword evidence="3" id="KW-0489">Methyltransferase</keyword>
<dbReference type="Pfam" id="PF18135">
    <property type="entry name" value="Type_ISP_C"/>
    <property type="match status" value="1"/>
</dbReference>
<dbReference type="PRINTS" id="PR00507">
    <property type="entry name" value="N12N6MTFRASE"/>
</dbReference>
<dbReference type="AlphaFoldDB" id="A0A450TT50"/>
<dbReference type="EC" id="2.1.1.72" evidence="2"/>
<dbReference type="InterPro" id="IPR029063">
    <property type="entry name" value="SAM-dependent_MTases_sf"/>
</dbReference>
<proteinExistence type="inferred from homology"/>
<keyword evidence="5" id="KW-0680">Restriction system</keyword>
<sequence>MHQHSAQLQNPLGTSTSGNCPDTSGNYSGNPTGSNSFAANNPVSQGMQQVLDLLHEHHLEKEADTLEGFYASVKMRAEGIDSAAGKQRIVVELYDKFFRNAFPRMTERLGIVYTPVEVVDFILHSIDHLLRKEFGQTLGSRGVHILDPFTGTGTFITRLIQSGLITPEELPDKYQHEIHANEIVLLAYYIAAVNIEAAYHGRMGGRMGGQMGDNYRPFPGICLTDTFQMYETDDRIRDKLKENSDRRIRQKGLKEIRVILGNPPYSARQKNENDNNENIEYPGLDERIRTTYAERTKATNKNALYDSYIRAIRWASDRIGDSGVIGFVTNAGYLETNLADGLRQCLAEEFSSLYILHLRGNQRTSGELSRKEGGKIFGSGSRAPIAISLLVKNPDASRSGQIRLHDIGDYLTREQKLEKIASFTSVSGITDTNGWQEITPDRHGDWLNQRADDFNDLIALGDKKGNGVKLFDNFSLGINSARDVWCYNYSRTTVERNMKNMIDFYNREVVRFEQAHTGFNSKEKQVRVDDFIDTDSRKIGWARALKADLAKNHTYPYRSDSLIHSLYRPFSKQWFYFSRHFNEMVYQMPRIFPNAAAANFVICMTGLGDRAVQFYSIPVCAMRLSKDRALS</sequence>
<gene>
    <name evidence="11" type="ORF">BECKFM1743C_GA0114222_106171</name>
</gene>
<dbReference type="GO" id="GO:0006304">
    <property type="term" value="P:DNA modification"/>
    <property type="evidence" value="ECO:0007669"/>
    <property type="project" value="InterPro"/>
</dbReference>
<evidence type="ECO:0000259" key="10">
    <source>
        <dbReference type="Pfam" id="PF22240"/>
    </source>
</evidence>
<feature type="domain" description="DNA methylase adenine-specific" evidence="8">
    <location>
        <begin position="89"/>
        <end position="278"/>
    </location>
</feature>
<evidence type="ECO:0000259" key="8">
    <source>
        <dbReference type="Pfam" id="PF02384"/>
    </source>
</evidence>
<dbReference type="InterPro" id="IPR053980">
    <property type="entry name" value="ISP_coupler"/>
</dbReference>
<accession>A0A450TT50</accession>